<organism evidence="2 3">
    <name type="scientific">Kitasatospora atroaurantiaca</name>
    <dbReference type="NCBI Taxonomy" id="285545"/>
    <lineage>
        <taxon>Bacteria</taxon>
        <taxon>Bacillati</taxon>
        <taxon>Actinomycetota</taxon>
        <taxon>Actinomycetes</taxon>
        <taxon>Kitasatosporales</taxon>
        <taxon>Streptomycetaceae</taxon>
        <taxon>Kitasatospora</taxon>
    </lineage>
</organism>
<protein>
    <submittedName>
        <fullName evidence="2">Uncharacterized protein</fullName>
    </submittedName>
</protein>
<feature type="transmembrane region" description="Helical" evidence="1">
    <location>
        <begin position="111"/>
        <end position="134"/>
    </location>
</feature>
<dbReference type="RefSeq" id="WP_211785697.1">
    <property type="nucleotide sequence ID" value="NZ_BAAABR010000014.1"/>
</dbReference>
<comment type="caution">
    <text evidence="2">The sequence shown here is derived from an EMBL/GenBank/DDBJ whole genome shotgun (WGS) entry which is preliminary data.</text>
</comment>
<name>A0A561EIM4_9ACTN</name>
<keyword evidence="1" id="KW-1133">Transmembrane helix</keyword>
<evidence type="ECO:0000313" key="2">
    <source>
        <dbReference type="EMBL" id="TWE15422.1"/>
    </source>
</evidence>
<dbReference type="EMBL" id="VIVR01000001">
    <property type="protein sequence ID" value="TWE15422.1"/>
    <property type="molecule type" value="Genomic_DNA"/>
</dbReference>
<gene>
    <name evidence="2" type="ORF">FB465_0315</name>
</gene>
<feature type="transmembrane region" description="Helical" evidence="1">
    <location>
        <begin position="86"/>
        <end position="105"/>
    </location>
</feature>
<evidence type="ECO:0000313" key="3">
    <source>
        <dbReference type="Proteomes" id="UP000318416"/>
    </source>
</evidence>
<keyword evidence="1" id="KW-0812">Transmembrane</keyword>
<feature type="transmembrane region" description="Helical" evidence="1">
    <location>
        <begin position="40"/>
        <end position="65"/>
    </location>
</feature>
<keyword evidence="1" id="KW-0472">Membrane</keyword>
<keyword evidence="3" id="KW-1185">Reference proteome</keyword>
<sequence length="142" mass="15322">MALEETRAWIMLLVTIVSYTAYLAAVLGRPGDTPLAQVPYVSALLWTVGAAIVASIVLNIAVAIVSPKEANAKDQRDREIHRFGEYVGQSFVVIGGVAGLVMAMADIDRFWIANAIYLAFALSAILGSTAKIVAYRLGFHPW</sequence>
<proteinExistence type="predicted"/>
<dbReference type="Proteomes" id="UP000318416">
    <property type="component" value="Unassembled WGS sequence"/>
</dbReference>
<evidence type="ECO:0000256" key="1">
    <source>
        <dbReference type="SAM" id="Phobius"/>
    </source>
</evidence>
<reference evidence="2 3" key="1">
    <citation type="submission" date="2019-06" db="EMBL/GenBank/DDBJ databases">
        <title>Sequencing the genomes of 1000 actinobacteria strains.</title>
        <authorList>
            <person name="Klenk H.-P."/>
        </authorList>
    </citation>
    <scope>NUCLEOTIDE SEQUENCE [LARGE SCALE GENOMIC DNA]</scope>
    <source>
        <strain evidence="2 3">DSM 41649</strain>
    </source>
</reference>
<dbReference type="AlphaFoldDB" id="A0A561EIM4"/>
<feature type="transmembrane region" description="Helical" evidence="1">
    <location>
        <begin position="9"/>
        <end position="28"/>
    </location>
</feature>
<accession>A0A561EIM4</accession>